<evidence type="ECO:0000313" key="1">
    <source>
        <dbReference type="EMBL" id="CAF0854682.1"/>
    </source>
</evidence>
<accession>A0A813W9K2</accession>
<reference evidence="1" key="1">
    <citation type="submission" date="2021-02" db="EMBL/GenBank/DDBJ databases">
        <authorList>
            <person name="Nowell W R."/>
        </authorList>
    </citation>
    <scope>NUCLEOTIDE SEQUENCE</scope>
    <source>
        <strain evidence="1">Ploen Becks lab</strain>
    </source>
</reference>
<dbReference type="InterPro" id="IPR011011">
    <property type="entry name" value="Znf_FYVE_PHD"/>
</dbReference>
<sequence length="99" mass="11666">MVIDDHRDMSDIFLSEIDFNFLSIYFNKSSWKVVKGLIETKVKHCTCPVCSLICLEDSIECDDCYFWYHFNCAKCSAYYRSGRAKSWSCKQFGLNCERE</sequence>
<evidence type="ECO:0000313" key="2">
    <source>
        <dbReference type="Proteomes" id="UP000663879"/>
    </source>
</evidence>
<dbReference type="AlphaFoldDB" id="A0A813W9K2"/>
<dbReference type="SUPFAM" id="SSF57903">
    <property type="entry name" value="FYVE/PHD zinc finger"/>
    <property type="match status" value="1"/>
</dbReference>
<keyword evidence="2" id="KW-1185">Reference proteome</keyword>
<proteinExistence type="predicted"/>
<dbReference type="Proteomes" id="UP000663879">
    <property type="component" value="Unassembled WGS sequence"/>
</dbReference>
<dbReference type="OrthoDB" id="10136902at2759"/>
<dbReference type="EMBL" id="CAJNOC010001321">
    <property type="protein sequence ID" value="CAF0854682.1"/>
    <property type="molecule type" value="Genomic_DNA"/>
</dbReference>
<name>A0A813W9K2_9BILA</name>
<protein>
    <submittedName>
        <fullName evidence="1">Uncharacterized protein</fullName>
    </submittedName>
</protein>
<gene>
    <name evidence="1" type="ORF">OXX778_LOCUS9135</name>
</gene>
<organism evidence="1 2">
    <name type="scientific">Brachionus calyciflorus</name>
    <dbReference type="NCBI Taxonomy" id="104777"/>
    <lineage>
        <taxon>Eukaryota</taxon>
        <taxon>Metazoa</taxon>
        <taxon>Spiralia</taxon>
        <taxon>Gnathifera</taxon>
        <taxon>Rotifera</taxon>
        <taxon>Eurotatoria</taxon>
        <taxon>Monogononta</taxon>
        <taxon>Pseudotrocha</taxon>
        <taxon>Ploima</taxon>
        <taxon>Brachionidae</taxon>
        <taxon>Brachionus</taxon>
    </lineage>
</organism>
<comment type="caution">
    <text evidence="1">The sequence shown here is derived from an EMBL/GenBank/DDBJ whole genome shotgun (WGS) entry which is preliminary data.</text>
</comment>